<proteinExistence type="predicted"/>
<evidence type="ECO:0000259" key="1">
    <source>
        <dbReference type="Pfam" id="PF07971"/>
    </source>
</evidence>
<evidence type="ECO:0000259" key="2">
    <source>
        <dbReference type="Pfam" id="PF17678"/>
    </source>
</evidence>
<dbReference type="Pfam" id="PF17678">
    <property type="entry name" value="Glyco_hydro_92N"/>
    <property type="match status" value="1"/>
</dbReference>
<keyword evidence="4" id="KW-0378">Hydrolase</keyword>
<reference evidence="4 6" key="3">
    <citation type="submission" date="2018-06" db="EMBL/GenBank/DDBJ databases">
        <authorList>
            <consortium name="Pathogen Informatics"/>
            <person name="Doyle S."/>
        </authorList>
    </citation>
    <scope>NUCLEOTIDE SEQUENCE [LARGE SCALE GENOMIC DNA]</scope>
    <source>
        <strain evidence="4 6">NCTC12957</strain>
    </source>
</reference>
<dbReference type="InterPro" id="IPR014718">
    <property type="entry name" value="GH-type_carb-bd"/>
</dbReference>
<dbReference type="OrthoDB" id="9804511at2"/>
<dbReference type="RefSeq" id="WP_075099051.1">
    <property type="nucleotide sequence ID" value="NZ_MSJL01000015.1"/>
</dbReference>
<gene>
    <name evidence="3" type="ORF">BU200_04580</name>
    <name evidence="4" type="ORF">NCTC12957_00035</name>
</gene>
<dbReference type="Gene3D" id="2.70.98.10">
    <property type="match status" value="1"/>
</dbReference>
<dbReference type="GO" id="GO:0000224">
    <property type="term" value="F:peptide-N4-(N-acetyl-beta-glucosaminyl)asparagine amidase activity"/>
    <property type="evidence" value="ECO:0007669"/>
    <property type="project" value="TreeGrafter"/>
</dbReference>
<dbReference type="PANTHER" id="PTHR12143:SF43">
    <property type="entry name" value="PUTATIVE-RELATED"/>
    <property type="match status" value="1"/>
</dbReference>
<reference evidence="5" key="1">
    <citation type="submission" date="2016-12" db="EMBL/GenBank/DDBJ databases">
        <authorList>
            <person name="Gulvik C.A."/>
        </authorList>
    </citation>
    <scope>NUCLEOTIDE SEQUENCE [LARGE SCALE GENOMIC DNA]</scope>
    <source>
        <strain evidence="5">ATCC 51725</strain>
    </source>
</reference>
<accession>A0A1Q8EDW2</accession>
<organism evidence="3 5">
    <name type="scientific">Streptococcus acidominimus</name>
    <dbReference type="NCBI Taxonomy" id="1326"/>
    <lineage>
        <taxon>Bacteria</taxon>
        <taxon>Bacillati</taxon>
        <taxon>Bacillota</taxon>
        <taxon>Bacilli</taxon>
        <taxon>Lactobacillales</taxon>
        <taxon>Streptococcaceae</taxon>
        <taxon>Streptococcus</taxon>
    </lineage>
</organism>
<dbReference type="NCBIfam" id="TIGR01180">
    <property type="entry name" value="aman2_put"/>
    <property type="match status" value="1"/>
</dbReference>
<dbReference type="GO" id="GO:0005975">
    <property type="term" value="P:carbohydrate metabolic process"/>
    <property type="evidence" value="ECO:0007669"/>
    <property type="project" value="InterPro"/>
</dbReference>
<evidence type="ECO:0000313" key="6">
    <source>
        <dbReference type="Proteomes" id="UP000255213"/>
    </source>
</evidence>
<dbReference type="InterPro" id="IPR008928">
    <property type="entry name" value="6-hairpin_glycosidase_sf"/>
</dbReference>
<dbReference type="AlphaFoldDB" id="A0A1Q8EDW2"/>
<dbReference type="InterPro" id="IPR041371">
    <property type="entry name" value="GH92_N"/>
</dbReference>
<evidence type="ECO:0000313" key="5">
    <source>
        <dbReference type="Proteomes" id="UP000186437"/>
    </source>
</evidence>
<dbReference type="Pfam" id="PF07971">
    <property type="entry name" value="Glyco_hydro_92"/>
    <property type="match status" value="1"/>
</dbReference>
<feature type="domain" description="Glycosyl hydrolase family 92" evidence="1">
    <location>
        <begin position="226"/>
        <end position="690"/>
    </location>
</feature>
<dbReference type="Proteomes" id="UP000186437">
    <property type="component" value="Unassembled WGS sequence"/>
</dbReference>
<dbReference type="Proteomes" id="UP000255213">
    <property type="component" value="Unassembled WGS sequence"/>
</dbReference>
<evidence type="ECO:0000313" key="3">
    <source>
        <dbReference type="EMBL" id="OLF49987.1"/>
    </source>
</evidence>
<dbReference type="Gene3D" id="1.20.1610.10">
    <property type="entry name" value="alpha-1,2-mannosidases domains"/>
    <property type="match status" value="1"/>
</dbReference>
<sequence>MKTILEQIDTRYGSNNCHAYSNGNTLPYTGLPFGMNYFVPQTTDNQGAWFFQPTIPLFQGIRLTHQASPWIGDYAWLLITPVTGEMIQSSLFHRQSSYRLNDATFNPHHLAIHSERYQIRTELTPTTYGACLKLNSLKQQELSLFLHNEKGCSFEQIDSYSLRGTVQDVTETTRRPIKLYIHLRFSSPITVVRQLDLDTVVTFAATDIEVQLGTSYISHDQALWNTPDLHFEDCKNQAKEKWNHYLHRFEISDSGGNDTRMFHHALYRTFLFPQTFYELDPEGQEIHLDLASNQVRPGKFFTNNGFWDTFRTSFPLFSLVAPEQYAAFLEGFLQMYRETGYLPKWLAPDERGMMPGTLIDGVIADACTKQIAPQLHEQLFSAMLETAQKTDPNKIFGRQGAAIYQQLGYLPYPQFHESVSHTLDYTYSDFCIATVAAALGQDSIAEEYRQQAQNYRQLFDPETGYFRAKDENGNWRPGFSPSSWGEDYAECSSIQASLGILHDIDGLKQVMGGEAAFTDYLVRLCNSQPFFEVTGYGYEIHEMSEMATQHFGQLAISNQPSFHIPYLFQKSLHPEYTSLIIKSIRKESFQPGFDAYPGDEDNGSMSAWYIFSCLGFYPLCPGKNEYVCGVPHFPQLKIYLPTTDKWLTINSYDNHPHFNFVKSITLDGKPVTSLSHTDLLAATQLDFNLSWLPEIKI</sequence>
<protein>
    <submittedName>
        <fullName evidence="3">Alpha-mannosidase</fullName>
    </submittedName>
    <submittedName>
        <fullName evidence="4">Glycosyl hydrolase</fullName>
    </submittedName>
</protein>
<dbReference type="InterPro" id="IPR005887">
    <property type="entry name" value="GH92_a_mannosidase_put"/>
</dbReference>
<feature type="domain" description="Glycosyl hydrolase family 92 N-terminal" evidence="2">
    <location>
        <begin position="8"/>
        <end position="196"/>
    </location>
</feature>
<dbReference type="Gene3D" id="3.30.2080.10">
    <property type="entry name" value="GH92 mannosidase domain"/>
    <property type="match status" value="1"/>
</dbReference>
<dbReference type="EMBL" id="UHEN01000001">
    <property type="protein sequence ID" value="SUN04861.1"/>
    <property type="molecule type" value="Genomic_DNA"/>
</dbReference>
<dbReference type="InterPro" id="IPR050883">
    <property type="entry name" value="PNGase"/>
</dbReference>
<dbReference type="PANTHER" id="PTHR12143">
    <property type="entry name" value="PEPTIDE N-GLYCANASE PNGASE -RELATED"/>
    <property type="match status" value="1"/>
</dbReference>
<dbReference type="SUPFAM" id="SSF48208">
    <property type="entry name" value="Six-hairpin glycosidases"/>
    <property type="match status" value="1"/>
</dbReference>
<dbReference type="GO" id="GO:0030246">
    <property type="term" value="F:carbohydrate binding"/>
    <property type="evidence" value="ECO:0007669"/>
    <property type="project" value="InterPro"/>
</dbReference>
<dbReference type="Gene3D" id="1.20.1050.60">
    <property type="entry name" value="alpha-1,2-mannosidase"/>
    <property type="match status" value="1"/>
</dbReference>
<dbReference type="InterPro" id="IPR012939">
    <property type="entry name" value="Glyco_hydro_92"/>
</dbReference>
<reference evidence="3" key="2">
    <citation type="submission" date="2016-12" db="EMBL/GenBank/DDBJ databases">
        <authorList>
            <person name="Song W.-J."/>
            <person name="Kurnit D.M."/>
        </authorList>
    </citation>
    <scope>NUCLEOTIDE SEQUENCE [LARGE SCALE GENOMIC DNA]</scope>
    <source>
        <strain evidence="3">ATCC 51725</strain>
    </source>
</reference>
<name>A0A1Q8EDW2_STRAI</name>
<evidence type="ECO:0000313" key="4">
    <source>
        <dbReference type="EMBL" id="SUN04861.1"/>
    </source>
</evidence>
<dbReference type="GO" id="GO:0005829">
    <property type="term" value="C:cytosol"/>
    <property type="evidence" value="ECO:0007669"/>
    <property type="project" value="TreeGrafter"/>
</dbReference>
<dbReference type="GO" id="GO:0006516">
    <property type="term" value="P:glycoprotein catabolic process"/>
    <property type="evidence" value="ECO:0007669"/>
    <property type="project" value="TreeGrafter"/>
</dbReference>
<dbReference type="EMBL" id="MSJL01000015">
    <property type="protein sequence ID" value="OLF49987.1"/>
    <property type="molecule type" value="Genomic_DNA"/>
</dbReference>
<keyword evidence="5" id="KW-1185">Reference proteome</keyword>